<dbReference type="GO" id="GO:0004860">
    <property type="term" value="F:protein kinase inhibitor activity"/>
    <property type="evidence" value="ECO:0007669"/>
    <property type="project" value="UniProtKB-KW"/>
</dbReference>
<evidence type="ECO:0000313" key="5">
    <source>
        <dbReference type="Proteomes" id="UP000327157"/>
    </source>
</evidence>
<evidence type="ECO:0000313" key="4">
    <source>
        <dbReference type="EMBL" id="KAB2606622.1"/>
    </source>
</evidence>
<feature type="region of interest" description="Disordered" evidence="3">
    <location>
        <begin position="1"/>
        <end position="52"/>
    </location>
</feature>
<reference evidence="5" key="2">
    <citation type="submission" date="2019-10" db="EMBL/GenBank/DDBJ databases">
        <title>A de novo genome assembly of a pear dwarfing rootstock.</title>
        <authorList>
            <person name="Wang F."/>
            <person name="Wang J."/>
            <person name="Li S."/>
            <person name="Zhang Y."/>
            <person name="Fang M."/>
            <person name="Ma L."/>
            <person name="Zhao Y."/>
            <person name="Jiang S."/>
        </authorList>
    </citation>
    <scope>NUCLEOTIDE SEQUENCE [LARGE SCALE GENOMIC DNA]</scope>
</reference>
<comment type="caution">
    <text evidence="4">The sequence shown here is derived from an EMBL/GenBank/DDBJ whole genome shotgun (WGS) entry which is preliminary data.</text>
</comment>
<sequence>MSMAEDHKISGDHHHQLLSKFPDQPPKGFEKEDSTEPIAHEFPNDRQEDFCRTPASYDHKIPTIQSCPATPRKQAHGNVFLRKRKLARLEFFETTGREEVDSFFRSCFESPNSRVKKRCTSI</sequence>
<name>A0A5N5FZP2_9ROSA</name>
<gene>
    <name evidence="4" type="ORF">D8674_006339</name>
</gene>
<dbReference type="Proteomes" id="UP000327157">
    <property type="component" value="Chromosome 11"/>
</dbReference>
<reference evidence="4 5" key="1">
    <citation type="submission" date="2019-09" db="EMBL/GenBank/DDBJ databases">
        <authorList>
            <person name="Ou C."/>
        </authorList>
    </citation>
    <scope>NUCLEOTIDE SEQUENCE [LARGE SCALE GENOMIC DNA]</scope>
    <source>
        <strain evidence="4">S2</strain>
        <tissue evidence="4">Leaf</tissue>
    </source>
</reference>
<dbReference type="PANTHER" id="PTHR33142:SF89">
    <property type="entry name" value="CYCLIN-DEPENDENT PROTEIN KINASE INHIBITOR SMR2"/>
    <property type="match status" value="1"/>
</dbReference>
<dbReference type="OrthoDB" id="662905at2759"/>
<dbReference type="AlphaFoldDB" id="A0A5N5FZP2"/>
<dbReference type="PANTHER" id="PTHR33142">
    <property type="entry name" value="CYCLIN-DEPENDENT PROTEIN KINASE INHIBITOR SMR13"/>
    <property type="match status" value="1"/>
</dbReference>
<reference evidence="4 5" key="3">
    <citation type="submission" date="2019-11" db="EMBL/GenBank/DDBJ databases">
        <title>A de novo genome assembly of a pear dwarfing rootstock.</title>
        <authorList>
            <person name="Wang F."/>
            <person name="Wang J."/>
            <person name="Li S."/>
            <person name="Zhang Y."/>
            <person name="Fang M."/>
            <person name="Ma L."/>
            <person name="Zhao Y."/>
            <person name="Jiang S."/>
        </authorList>
    </citation>
    <scope>NUCLEOTIDE SEQUENCE [LARGE SCALE GENOMIC DNA]</scope>
    <source>
        <strain evidence="4">S2</strain>
        <tissue evidence="4">Leaf</tissue>
    </source>
</reference>
<dbReference type="GO" id="GO:0032875">
    <property type="term" value="P:regulation of DNA endoreduplication"/>
    <property type="evidence" value="ECO:0007669"/>
    <property type="project" value="InterPro"/>
</dbReference>
<feature type="compositionally biased region" description="Basic and acidic residues" evidence="3">
    <location>
        <begin position="1"/>
        <end position="15"/>
    </location>
</feature>
<protein>
    <submittedName>
        <fullName evidence="4">Cyclin-dependent protein kinase inhibitor SMR2</fullName>
    </submittedName>
</protein>
<dbReference type="InterPro" id="IPR040389">
    <property type="entry name" value="SMR"/>
</dbReference>
<dbReference type="EMBL" id="SMOL01000559">
    <property type="protein sequence ID" value="KAB2606622.1"/>
    <property type="molecule type" value="Genomic_DNA"/>
</dbReference>
<keyword evidence="1" id="KW-0649">Protein kinase inhibitor</keyword>
<evidence type="ECO:0000256" key="2">
    <source>
        <dbReference type="ARBA" id="ARBA00023306"/>
    </source>
</evidence>
<evidence type="ECO:0000256" key="1">
    <source>
        <dbReference type="ARBA" id="ARBA00023013"/>
    </source>
</evidence>
<keyword evidence="5" id="KW-1185">Reference proteome</keyword>
<feature type="compositionally biased region" description="Basic and acidic residues" evidence="3">
    <location>
        <begin position="28"/>
        <end position="52"/>
    </location>
</feature>
<organism evidence="4 5">
    <name type="scientific">Pyrus ussuriensis x Pyrus communis</name>
    <dbReference type="NCBI Taxonomy" id="2448454"/>
    <lineage>
        <taxon>Eukaryota</taxon>
        <taxon>Viridiplantae</taxon>
        <taxon>Streptophyta</taxon>
        <taxon>Embryophyta</taxon>
        <taxon>Tracheophyta</taxon>
        <taxon>Spermatophyta</taxon>
        <taxon>Magnoliopsida</taxon>
        <taxon>eudicotyledons</taxon>
        <taxon>Gunneridae</taxon>
        <taxon>Pentapetalae</taxon>
        <taxon>rosids</taxon>
        <taxon>fabids</taxon>
        <taxon>Rosales</taxon>
        <taxon>Rosaceae</taxon>
        <taxon>Amygdaloideae</taxon>
        <taxon>Maleae</taxon>
        <taxon>Pyrus</taxon>
    </lineage>
</organism>
<accession>A0A5N5FZP2</accession>
<keyword evidence="2" id="KW-0131">Cell cycle</keyword>
<proteinExistence type="predicted"/>
<evidence type="ECO:0000256" key="3">
    <source>
        <dbReference type="SAM" id="MobiDB-lite"/>
    </source>
</evidence>